<sequence length="236" mass="26674">MTENSDSSTSESEVSECSSNFNPLKVLYSKKVNVPVKDAPLYENIQQFEAAQSNINVIPVGQSEAVQKREEDKLRKKLEEERLLDEKNKQRFAQYRDTLPVRQERISRNVLTRINAMVGPLAALKDCVDKRLRIKVVTRNDRGIRGVLHATLVAFDKQWNMALSDVLEIWKRKGVRKRKIPPALGTPVPKGTAAAISPVPAVTETPIGKGVYECTRYISQLMIRGEHVVLINIVER</sequence>
<gene>
    <name evidence="1" type="ORF">K1T71_002940</name>
</gene>
<accession>A0ACC1DAG5</accession>
<evidence type="ECO:0000313" key="2">
    <source>
        <dbReference type="Proteomes" id="UP000824533"/>
    </source>
</evidence>
<protein>
    <submittedName>
        <fullName evidence="1">Uncharacterized protein</fullName>
    </submittedName>
</protein>
<proteinExistence type="predicted"/>
<keyword evidence="2" id="KW-1185">Reference proteome</keyword>
<organism evidence="1 2">
    <name type="scientific">Dendrolimus kikuchii</name>
    <dbReference type="NCBI Taxonomy" id="765133"/>
    <lineage>
        <taxon>Eukaryota</taxon>
        <taxon>Metazoa</taxon>
        <taxon>Ecdysozoa</taxon>
        <taxon>Arthropoda</taxon>
        <taxon>Hexapoda</taxon>
        <taxon>Insecta</taxon>
        <taxon>Pterygota</taxon>
        <taxon>Neoptera</taxon>
        <taxon>Endopterygota</taxon>
        <taxon>Lepidoptera</taxon>
        <taxon>Glossata</taxon>
        <taxon>Ditrysia</taxon>
        <taxon>Bombycoidea</taxon>
        <taxon>Lasiocampidae</taxon>
        <taxon>Dendrolimus</taxon>
    </lineage>
</organism>
<dbReference type="Proteomes" id="UP000824533">
    <property type="component" value="Linkage Group LG05"/>
</dbReference>
<evidence type="ECO:0000313" key="1">
    <source>
        <dbReference type="EMBL" id="KAJ0180855.1"/>
    </source>
</evidence>
<reference evidence="1 2" key="1">
    <citation type="journal article" date="2021" name="Front. Genet.">
        <title>Chromosome-Level Genome Assembly Reveals Significant Gene Expansion in the Toll and IMD Signaling Pathways of Dendrolimus kikuchii.</title>
        <authorList>
            <person name="Zhou J."/>
            <person name="Wu P."/>
            <person name="Xiong Z."/>
            <person name="Liu N."/>
            <person name="Zhao N."/>
            <person name="Ji M."/>
            <person name="Qiu Y."/>
            <person name="Yang B."/>
        </authorList>
    </citation>
    <scope>NUCLEOTIDE SEQUENCE [LARGE SCALE GENOMIC DNA]</scope>
    <source>
        <strain evidence="1">Ann1</strain>
    </source>
</reference>
<comment type="caution">
    <text evidence="1">The sequence shown here is derived from an EMBL/GenBank/DDBJ whole genome shotgun (WGS) entry which is preliminary data.</text>
</comment>
<name>A0ACC1DAG5_9NEOP</name>
<dbReference type="EMBL" id="CM034391">
    <property type="protein sequence ID" value="KAJ0180855.1"/>
    <property type="molecule type" value="Genomic_DNA"/>
</dbReference>